<organism evidence="1 2">
    <name type="scientific">Lolium multiflorum</name>
    <name type="common">Italian ryegrass</name>
    <name type="synonym">Lolium perenne subsp. multiflorum</name>
    <dbReference type="NCBI Taxonomy" id="4521"/>
    <lineage>
        <taxon>Eukaryota</taxon>
        <taxon>Viridiplantae</taxon>
        <taxon>Streptophyta</taxon>
        <taxon>Embryophyta</taxon>
        <taxon>Tracheophyta</taxon>
        <taxon>Spermatophyta</taxon>
        <taxon>Magnoliopsida</taxon>
        <taxon>Liliopsida</taxon>
        <taxon>Poales</taxon>
        <taxon>Poaceae</taxon>
        <taxon>BOP clade</taxon>
        <taxon>Pooideae</taxon>
        <taxon>Poodae</taxon>
        <taxon>Poeae</taxon>
        <taxon>Poeae Chloroplast Group 2 (Poeae type)</taxon>
        <taxon>Loliodinae</taxon>
        <taxon>Loliinae</taxon>
        <taxon>Lolium</taxon>
    </lineage>
</organism>
<reference evidence="1" key="1">
    <citation type="submission" date="2023-07" db="EMBL/GenBank/DDBJ databases">
        <title>A chromosome-level genome assembly of Lolium multiflorum.</title>
        <authorList>
            <person name="Chen Y."/>
            <person name="Copetti D."/>
            <person name="Kolliker R."/>
            <person name="Studer B."/>
        </authorList>
    </citation>
    <scope>NUCLEOTIDE SEQUENCE</scope>
    <source>
        <strain evidence="1">02402/16</strain>
        <tissue evidence="1">Leaf</tissue>
    </source>
</reference>
<dbReference type="SUPFAM" id="SSF56112">
    <property type="entry name" value="Protein kinase-like (PK-like)"/>
    <property type="match status" value="1"/>
</dbReference>
<evidence type="ECO:0000313" key="1">
    <source>
        <dbReference type="EMBL" id="KAK1683893.1"/>
    </source>
</evidence>
<proteinExistence type="predicted"/>
<name>A0AAD8TL71_LOLMU</name>
<sequence>MTLPCLPCPRSTSLSLFAHRFVPSTYPLRTPRRQTLHVLPHGLLLRGDLHWVLRKRLRGRLPVAALRFYAAEVLLALKPEKVLLRGDGHIVLSVLLRSVRWNSTN</sequence>
<accession>A0AAD8TL71</accession>
<evidence type="ECO:0000313" key="2">
    <source>
        <dbReference type="Proteomes" id="UP001231189"/>
    </source>
</evidence>
<keyword evidence="2" id="KW-1185">Reference proteome</keyword>
<comment type="caution">
    <text evidence="1">The sequence shown here is derived from an EMBL/GenBank/DDBJ whole genome shotgun (WGS) entry which is preliminary data.</text>
</comment>
<protein>
    <submittedName>
        <fullName evidence="1">Uncharacterized protein</fullName>
    </submittedName>
</protein>
<dbReference type="InterPro" id="IPR011009">
    <property type="entry name" value="Kinase-like_dom_sf"/>
</dbReference>
<gene>
    <name evidence="1" type="ORF">QYE76_044741</name>
</gene>
<dbReference type="AlphaFoldDB" id="A0AAD8TL71"/>
<dbReference type="Proteomes" id="UP001231189">
    <property type="component" value="Unassembled WGS sequence"/>
</dbReference>
<dbReference type="EMBL" id="JAUUTY010000002">
    <property type="protein sequence ID" value="KAK1683893.1"/>
    <property type="molecule type" value="Genomic_DNA"/>
</dbReference>